<dbReference type="UniPathway" id="UPA00121">
    <property type="reaction ID" value="UER00345"/>
</dbReference>
<name>A0A326TZ54_THEHA</name>
<comment type="caution">
    <text evidence="9">The sequence shown here is derived from an EMBL/GenBank/DDBJ whole genome shotgun (WGS) entry which is preliminary data.</text>
</comment>
<feature type="domain" description="Prephenate dehydratase" evidence="8">
    <location>
        <begin position="28"/>
        <end position="205"/>
    </location>
</feature>
<dbReference type="Proteomes" id="UP000248806">
    <property type="component" value="Unassembled WGS sequence"/>
</dbReference>
<sequence>MLRRLLFPEERSKKSKNEQKKSSVARLRVAFQGVDGAYSAEAARSCFAGTEIELCPYPRFTDVCDAVARGETVYGILPVANSQTGPIAEMEQLLQRYPLTVVRSIDFPVRHCLLCLPGQQLHDLVMVVSHPQALEQCSVYLESLGVQVVPMENTAESAKMIATKQLRGFAAIASARAAEIYRLQILATDIQNTPDNTTRFSILQKNPLAIPG</sequence>
<keyword evidence="3" id="KW-0028">Amino-acid biosynthesis</keyword>
<dbReference type="OrthoDB" id="9802281at2"/>
<keyword evidence="10" id="KW-1185">Reference proteome</keyword>
<dbReference type="SUPFAM" id="SSF53850">
    <property type="entry name" value="Periplasmic binding protein-like II"/>
    <property type="match status" value="1"/>
</dbReference>
<evidence type="ECO:0000313" key="9">
    <source>
        <dbReference type="EMBL" id="PZW22531.1"/>
    </source>
</evidence>
<evidence type="ECO:0000259" key="8">
    <source>
        <dbReference type="PROSITE" id="PS51171"/>
    </source>
</evidence>
<evidence type="ECO:0000256" key="7">
    <source>
        <dbReference type="ARBA" id="ARBA00047848"/>
    </source>
</evidence>
<dbReference type="Pfam" id="PF00800">
    <property type="entry name" value="PDT"/>
    <property type="match status" value="1"/>
</dbReference>
<reference evidence="9 10" key="1">
    <citation type="submission" date="2018-06" db="EMBL/GenBank/DDBJ databases">
        <title>Genomic Encyclopedia of Archaeal and Bacterial Type Strains, Phase II (KMG-II): from individual species to whole genera.</title>
        <authorList>
            <person name="Goeker M."/>
        </authorList>
    </citation>
    <scope>NUCLEOTIDE SEQUENCE [LARGE SCALE GENOMIC DNA]</scope>
    <source>
        <strain evidence="9 10">ATCC BAA-1881</strain>
    </source>
</reference>
<dbReference type="GO" id="GO:0009094">
    <property type="term" value="P:L-phenylalanine biosynthetic process"/>
    <property type="evidence" value="ECO:0007669"/>
    <property type="project" value="UniProtKB-UniPathway"/>
</dbReference>
<dbReference type="CDD" id="cd13631">
    <property type="entry name" value="PBP2_Ct-PDT_like"/>
    <property type="match status" value="1"/>
</dbReference>
<protein>
    <recommendedName>
        <fullName evidence="2">prephenate dehydratase</fullName>
        <ecNumber evidence="2">4.2.1.51</ecNumber>
    </recommendedName>
</protein>
<evidence type="ECO:0000256" key="3">
    <source>
        <dbReference type="ARBA" id="ARBA00022605"/>
    </source>
</evidence>
<dbReference type="PANTHER" id="PTHR21022:SF19">
    <property type="entry name" value="PREPHENATE DEHYDRATASE-RELATED"/>
    <property type="match status" value="1"/>
</dbReference>
<dbReference type="AlphaFoldDB" id="A0A326TZ54"/>
<keyword evidence="6" id="KW-0456">Lyase</keyword>
<gene>
    <name evidence="9" type="ORF">EI42_05437</name>
</gene>
<comment type="pathway">
    <text evidence="1">Amino-acid biosynthesis; L-phenylalanine biosynthesis; phenylpyruvate from prephenate: step 1/1.</text>
</comment>
<dbReference type="GO" id="GO:0005737">
    <property type="term" value="C:cytoplasm"/>
    <property type="evidence" value="ECO:0007669"/>
    <property type="project" value="TreeGrafter"/>
</dbReference>
<dbReference type="PANTHER" id="PTHR21022">
    <property type="entry name" value="PREPHENATE DEHYDRATASE P PROTEIN"/>
    <property type="match status" value="1"/>
</dbReference>
<keyword evidence="5" id="KW-0584">Phenylalanine biosynthesis</keyword>
<dbReference type="PROSITE" id="PS51171">
    <property type="entry name" value="PREPHENATE_DEHYDR_3"/>
    <property type="match status" value="1"/>
</dbReference>
<proteinExistence type="predicted"/>
<evidence type="ECO:0000313" key="10">
    <source>
        <dbReference type="Proteomes" id="UP000248806"/>
    </source>
</evidence>
<organism evidence="9 10">
    <name type="scientific">Thermosporothrix hazakensis</name>
    <dbReference type="NCBI Taxonomy" id="644383"/>
    <lineage>
        <taxon>Bacteria</taxon>
        <taxon>Bacillati</taxon>
        <taxon>Chloroflexota</taxon>
        <taxon>Ktedonobacteria</taxon>
        <taxon>Ktedonobacterales</taxon>
        <taxon>Thermosporotrichaceae</taxon>
        <taxon>Thermosporothrix</taxon>
    </lineage>
</organism>
<dbReference type="EC" id="4.2.1.51" evidence="2"/>
<evidence type="ECO:0000256" key="4">
    <source>
        <dbReference type="ARBA" id="ARBA00023141"/>
    </source>
</evidence>
<dbReference type="GO" id="GO:0004664">
    <property type="term" value="F:prephenate dehydratase activity"/>
    <property type="evidence" value="ECO:0007669"/>
    <property type="project" value="UniProtKB-EC"/>
</dbReference>
<dbReference type="Gene3D" id="3.40.190.10">
    <property type="entry name" value="Periplasmic binding protein-like II"/>
    <property type="match status" value="2"/>
</dbReference>
<evidence type="ECO:0000256" key="2">
    <source>
        <dbReference type="ARBA" id="ARBA00013147"/>
    </source>
</evidence>
<evidence type="ECO:0000256" key="5">
    <source>
        <dbReference type="ARBA" id="ARBA00023222"/>
    </source>
</evidence>
<dbReference type="EMBL" id="QKUF01000032">
    <property type="protein sequence ID" value="PZW22531.1"/>
    <property type="molecule type" value="Genomic_DNA"/>
</dbReference>
<evidence type="ECO:0000256" key="1">
    <source>
        <dbReference type="ARBA" id="ARBA00004741"/>
    </source>
</evidence>
<comment type="catalytic activity">
    <reaction evidence="7">
        <text>prephenate + H(+) = 3-phenylpyruvate + CO2 + H2O</text>
        <dbReference type="Rhea" id="RHEA:21648"/>
        <dbReference type="ChEBI" id="CHEBI:15377"/>
        <dbReference type="ChEBI" id="CHEBI:15378"/>
        <dbReference type="ChEBI" id="CHEBI:16526"/>
        <dbReference type="ChEBI" id="CHEBI:18005"/>
        <dbReference type="ChEBI" id="CHEBI:29934"/>
        <dbReference type="EC" id="4.2.1.51"/>
    </reaction>
</comment>
<keyword evidence="4" id="KW-0057">Aromatic amino acid biosynthesis</keyword>
<accession>A0A326TZ54</accession>
<dbReference type="InterPro" id="IPR001086">
    <property type="entry name" value="Preph_deHydtase"/>
</dbReference>
<evidence type="ECO:0000256" key="6">
    <source>
        <dbReference type="ARBA" id="ARBA00023239"/>
    </source>
</evidence>